<evidence type="ECO:0000313" key="2">
    <source>
        <dbReference type="Proteomes" id="UP000037688"/>
    </source>
</evidence>
<protein>
    <submittedName>
        <fullName evidence="1">Uncharacterized protein</fullName>
    </submittedName>
</protein>
<dbReference type="OrthoDB" id="2621483at2"/>
<name>A0A0M9BR10_9BACL</name>
<comment type="caution">
    <text evidence="1">The sequence shown here is derived from an EMBL/GenBank/DDBJ whole genome shotgun (WGS) entry which is preliminary data.</text>
</comment>
<dbReference type="RefSeq" id="WP_053779979.1">
    <property type="nucleotide sequence ID" value="NZ_LITU01000040.1"/>
</dbReference>
<proteinExistence type="predicted"/>
<organism evidence="1 2">
    <name type="scientific">Paenibacillus xylanivorans</name>
    <dbReference type="NCBI Taxonomy" id="1705561"/>
    <lineage>
        <taxon>Bacteria</taxon>
        <taxon>Bacillati</taxon>
        <taxon>Bacillota</taxon>
        <taxon>Bacilli</taxon>
        <taxon>Bacillales</taxon>
        <taxon>Paenibacillaceae</taxon>
        <taxon>Paenibacillus</taxon>
    </lineage>
</organism>
<dbReference type="Proteomes" id="UP000037688">
    <property type="component" value="Unassembled WGS sequence"/>
</dbReference>
<reference evidence="1 2" key="1">
    <citation type="submission" date="2015-08" db="EMBL/GenBank/DDBJ databases">
        <title>Draft genome sequence of cellulolytic and xylanolytic Paenibacillus sp. A59, isolated from a decaying forest soil from Patagonia, Argentina.</title>
        <authorList>
            <person name="Ghio S."/>
            <person name="Caceres A.M."/>
            <person name="Talia P."/>
            <person name="Grasso D."/>
            <person name="Campos E."/>
        </authorList>
    </citation>
    <scope>NUCLEOTIDE SEQUENCE [LARGE SCALE GENOMIC DNA]</scope>
    <source>
        <strain evidence="1 2">A59</strain>
    </source>
</reference>
<gene>
    <name evidence="1" type="ORF">AMS66_06310</name>
</gene>
<dbReference type="EMBL" id="LITU01000040">
    <property type="protein sequence ID" value="KOY17390.1"/>
    <property type="molecule type" value="Genomic_DNA"/>
</dbReference>
<evidence type="ECO:0000313" key="1">
    <source>
        <dbReference type="EMBL" id="KOY17390.1"/>
    </source>
</evidence>
<accession>A0A0M9BR10</accession>
<dbReference type="PATRIC" id="fig|1705561.3.peg.979"/>
<keyword evidence="2" id="KW-1185">Reference proteome</keyword>
<sequence length="148" mass="17329">MKKKSTYIIILLTLSLIILGFKFVESQNQRKELQNSIDNSFRYEISNVQHSFSMVVNDYTYRSMISSVSNAAAISELTSFEKLNDDLDISLNQLYISLREERSKDKVLSRIEELREIFSMLVRDPINHEATDRIFQITNDTFFNAKEE</sequence>
<dbReference type="AlphaFoldDB" id="A0A0M9BR10"/>